<evidence type="ECO:0000256" key="6">
    <source>
        <dbReference type="ARBA" id="ARBA00023170"/>
    </source>
</evidence>
<evidence type="ECO:0000256" key="7">
    <source>
        <dbReference type="ARBA" id="ARBA00023224"/>
    </source>
</evidence>
<evidence type="ECO:0000256" key="4">
    <source>
        <dbReference type="ARBA" id="ARBA00023040"/>
    </source>
</evidence>
<dbReference type="WBParaSite" id="maker-unitig_33736-snap-gene-0.2-mRNA-1">
    <property type="protein sequence ID" value="maker-unitig_33736-snap-gene-0.2-mRNA-1"/>
    <property type="gene ID" value="maker-unitig_33736-snap-gene-0.2"/>
</dbReference>
<evidence type="ECO:0000313" key="10">
    <source>
        <dbReference type="WBParaSite" id="maker-unitig_33736-snap-gene-0.2-mRNA-1"/>
    </source>
</evidence>
<keyword evidence="9" id="KW-1185">Reference proteome</keyword>
<evidence type="ECO:0000313" key="9">
    <source>
        <dbReference type="Proteomes" id="UP000095280"/>
    </source>
</evidence>
<keyword evidence="4" id="KW-0297">G-protein coupled receptor</keyword>
<keyword evidence="3" id="KW-1133">Transmembrane helix</keyword>
<keyword evidence="7" id="KW-0807">Transducer</keyword>
<accession>A0A1I8FGI9</accession>
<evidence type="ECO:0000256" key="3">
    <source>
        <dbReference type="ARBA" id="ARBA00022989"/>
    </source>
</evidence>
<dbReference type="GO" id="GO:0004930">
    <property type="term" value="F:G protein-coupled receptor activity"/>
    <property type="evidence" value="ECO:0007669"/>
    <property type="project" value="UniProtKB-KW"/>
</dbReference>
<dbReference type="PANTHER" id="PTHR24235:SF12">
    <property type="entry name" value="G-PROTEIN COUPLED RECEPTORS FAMILY 1 PROFILE DOMAIN-CONTAINING PROTEIN"/>
    <property type="match status" value="1"/>
</dbReference>
<dbReference type="Pfam" id="PF00001">
    <property type="entry name" value="7tm_1"/>
    <property type="match status" value="1"/>
</dbReference>
<evidence type="ECO:0000256" key="1">
    <source>
        <dbReference type="ARBA" id="ARBA00004141"/>
    </source>
</evidence>
<dbReference type="SUPFAM" id="SSF81321">
    <property type="entry name" value="Family A G protein-coupled receptor-like"/>
    <property type="match status" value="1"/>
</dbReference>
<protein>
    <submittedName>
        <fullName evidence="10">G_PROTEIN_RECEP_F1_2 domain-containing protein</fullName>
    </submittedName>
</protein>
<dbReference type="AlphaFoldDB" id="A0A1I8FGI9"/>
<evidence type="ECO:0000256" key="5">
    <source>
        <dbReference type="ARBA" id="ARBA00023136"/>
    </source>
</evidence>
<evidence type="ECO:0000256" key="8">
    <source>
        <dbReference type="SAM" id="MobiDB-lite"/>
    </source>
</evidence>
<organism evidence="9 10">
    <name type="scientific">Macrostomum lignano</name>
    <dbReference type="NCBI Taxonomy" id="282301"/>
    <lineage>
        <taxon>Eukaryota</taxon>
        <taxon>Metazoa</taxon>
        <taxon>Spiralia</taxon>
        <taxon>Lophotrochozoa</taxon>
        <taxon>Platyhelminthes</taxon>
        <taxon>Rhabditophora</taxon>
        <taxon>Macrostomorpha</taxon>
        <taxon>Macrostomida</taxon>
        <taxon>Macrostomidae</taxon>
        <taxon>Macrostomum</taxon>
    </lineage>
</organism>
<dbReference type="InterPro" id="IPR000276">
    <property type="entry name" value="GPCR_Rhodpsn"/>
</dbReference>
<comment type="subcellular location">
    <subcellularLocation>
        <location evidence="1">Membrane</location>
        <topology evidence="1">Multi-pass membrane protein</topology>
    </subcellularLocation>
</comment>
<dbReference type="PANTHER" id="PTHR24235">
    <property type="entry name" value="NEUROPEPTIDE Y RECEPTOR"/>
    <property type="match status" value="1"/>
</dbReference>
<keyword evidence="6" id="KW-0675">Receptor</keyword>
<proteinExistence type="predicted"/>
<dbReference type="PRINTS" id="PR00237">
    <property type="entry name" value="GPCRRHODOPSN"/>
</dbReference>
<name>A0A1I8FGI9_9PLAT</name>
<keyword evidence="2" id="KW-0812">Transmembrane</keyword>
<dbReference type="Proteomes" id="UP000095280">
    <property type="component" value="Unplaced"/>
</dbReference>
<evidence type="ECO:0000256" key="2">
    <source>
        <dbReference type="ARBA" id="ARBA00022692"/>
    </source>
</evidence>
<dbReference type="Gene3D" id="1.20.1070.10">
    <property type="entry name" value="Rhodopsin 7-helix transmembrane proteins"/>
    <property type="match status" value="1"/>
</dbReference>
<sequence>SSDGSGKALISRRLPGGHTTTTPAPSPELLRYATAPSWMAAVLKPSHMKALYQMALCINSTATQAIESIRDSLAKTKARKRLRTSHNFYICNLAVSDLILCALTQPLNALRLLQNYVSWDYGVCVCRMVNMLTASEHLLHRCKGRDLLLSLLAIWGARRPLVASPLAAFATVTENPLHKPPVKMCIEQAGEDLVNWAKLAYKRRVNSGAVPPAAGHRAGCLRKNPETSAHRMLHLRRCAACRSHRRHLEARRQRRANWQLTRQSHVRSGGSSNRAPGAGAWCPPVLNPVFYGWLNENFQTELKSAAGRVIRRDTAASAANDLSGQESVPLRRLLSRDGCRQLGSASVTAMMTEHGSLMNRQTPYLWSLSCLSDSST</sequence>
<keyword evidence="5" id="KW-0472">Membrane</keyword>
<feature type="region of interest" description="Disordered" evidence="8">
    <location>
        <begin position="1"/>
        <end position="26"/>
    </location>
</feature>
<reference evidence="10" key="1">
    <citation type="submission" date="2016-11" db="UniProtKB">
        <authorList>
            <consortium name="WormBaseParasite"/>
        </authorList>
    </citation>
    <scope>IDENTIFICATION</scope>
</reference>
<dbReference type="GO" id="GO:0016020">
    <property type="term" value="C:membrane"/>
    <property type="evidence" value="ECO:0007669"/>
    <property type="project" value="UniProtKB-SubCell"/>
</dbReference>